<dbReference type="PANTHER" id="PTHR30537">
    <property type="entry name" value="HTH-TYPE TRANSCRIPTIONAL REGULATOR"/>
    <property type="match status" value="1"/>
</dbReference>
<evidence type="ECO:0000256" key="4">
    <source>
        <dbReference type="ARBA" id="ARBA00023163"/>
    </source>
</evidence>
<evidence type="ECO:0000259" key="5">
    <source>
        <dbReference type="PROSITE" id="PS50931"/>
    </source>
</evidence>
<dbReference type="PROSITE" id="PS50931">
    <property type="entry name" value="HTH_LYSR"/>
    <property type="match status" value="1"/>
</dbReference>
<organism evidence="6 7">
    <name type="scientific">Salibaculum griseiflavum</name>
    <dbReference type="NCBI Taxonomy" id="1914409"/>
    <lineage>
        <taxon>Bacteria</taxon>
        <taxon>Pseudomonadati</taxon>
        <taxon>Pseudomonadota</taxon>
        <taxon>Alphaproteobacteria</taxon>
        <taxon>Rhodobacterales</taxon>
        <taxon>Roseobacteraceae</taxon>
        <taxon>Salibaculum</taxon>
    </lineage>
</organism>
<dbReference type="GO" id="GO:0006351">
    <property type="term" value="P:DNA-templated transcription"/>
    <property type="evidence" value="ECO:0007669"/>
    <property type="project" value="TreeGrafter"/>
</dbReference>
<dbReference type="SUPFAM" id="SSF46785">
    <property type="entry name" value="Winged helix' DNA-binding domain"/>
    <property type="match status" value="1"/>
</dbReference>
<dbReference type="Proteomes" id="UP000245293">
    <property type="component" value="Unassembled WGS sequence"/>
</dbReference>
<dbReference type="Gene3D" id="3.40.190.10">
    <property type="entry name" value="Periplasmic binding protein-like II"/>
    <property type="match status" value="2"/>
</dbReference>
<dbReference type="InterPro" id="IPR058163">
    <property type="entry name" value="LysR-type_TF_proteobact-type"/>
</dbReference>
<protein>
    <submittedName>
        <fullName evidence="6">LysR family transcriptional regulator</fullName>
    </submittedName>
</protein>
<name>A0A2V1P3K5_9RHOB</name>
<dbReference type="PANTHER" id="PTHR30537:SF26">
    <property type="entry name" value="GLYCINE CLEAVAGE SYSTEM TRANSCRIPTIONAL ACTIVATOR"/>
    <property type="match status" value="1"/>
</dbReference>
<dbReference type="OrthoDB" id="9813056at2"/>
<evidence type="ECO:0000256" key="3">
    <source>
        <dbReference type="ARBA" id="ARBA00023125"/>
    </source>
</evidence>
<proteinExistence type="inferred from homology"/>
<keyword evidence="4" id="KW-0804">Transcription</keyword>
<dbReference type="Pfam" id="PF03466">
    <property type="entry name" value="LysR_substrate"/>
    <property type="match status" value="1"/>
</dbReference>
<keyword evidence="7" id="KW-1185">Reference proteome</keyword>
<dbReference type="InterPro" id="IPR036388">
    <property type="entry name" value="WH-like_DNA-bd_sf"/>
</dbReference>
<dbReference type="RefSeq" id="WP_109388610.1">
    <property type="nucleotide sequence ID" value="NZ_QETF01000007.1"/>
</dbReference>
<dbReference type="GO" id="GO:0003700">
    <property type="term" value="F:DNA-binding transcription factor activity"/>
    <property type="evidence" value="ECO:0007669"/>
    <property type="project" value="InterPro"/>
</dbReference>
<feature type="domain" description="HTH lysR-type" evidence="5">
    <location>
        <begin position="7"/>
        <end position="64"/>
    </location>
</feature>
<dbReference type="EMBL" id="QETF01000007">
    <property type="protein sequence ID" value="PWG17089.1"/>
    <property type="molecule type" value="Genomic_DNA"/>
</dbReference>
<dbReference type="SUPFAM" id="SSF53850">
    <property type="entry name" value="Periplasmic binding protein-like II"/>
    <property type="match status" value="1"/>
</dbReference>
<evidence type="ECO:0000313" key="7">
    <source>
        <dbReference type="Proteomes" id="UP000245293"/>
    </source>
</evidence>
<reference evidence="7" key="1">
    <citation type="submission" date="2018-05" db="EMBL/GenBank/DDBJ databases">
        <authorList>
            <person name="Du Z."/>
            <person name="Wang X."/>
        </authorList>
    </citation>
    <scope>NUCLEOTIDE SEQUENCE [LARGE SCALE GENOMIC DNA]</scope>
    <source>
        <strain evidence="7">WDS4C29</strain>
    </source>
</reference>
<dbReference type="InterPro" id="IPR005119">
    <property type="entry name" value="LysR_subst-bd"/>
</dbReference>
<dbReference type="GO" id="GO:0043565">
    <property type="term" value="F:sequence-specific DNA binding"/>
    <property type="evidence" value="ECO:0007669"/>
    <property type="project" value="TreeGrafter"/>
</dbReference>
<dbReference type="AlphaFoldDB" id="A0A2V1P3K5"/>
<keyword evidence="3" id="KW-0238">DNA-binding</keyword>
<dbReference type="Gene3D" id="1.10.10.10">
    <property type="entry name" value="Winged helix-like DNA-binding domain superfamily/Winged helix DNA-binding domain"/>
    <property type="match status" value="1"/>
</dbReference>
<evidence type="ECO:0000256" key="1">
    <source>
        <dbReference type="ARBA" id="ARBA00009437"/>
    </source>
</evidence>
<dbReference type="InterPro" id="IPR036390">
    <property type="entry name" value="WH_DNA-bd_sf"/>
</dbReference>
<comment type="similarity">
    <text evidence="1">Belongs to the LysR transcriptional regulatory family.</text>
</comment>
<sequence>MDWRNVPSLTALRAFEAAARLGSFSAAARDLNVTHAAIAQNVRTLEAHFDTILMERQGRAMVTTAEGHRLSMALAEAFGLIGSATEDLLDVASQRPLRIAVTPSFAANWLMPRIGAFWSEHPEIEVEIIPGVGLVDLRHDAIDVAIRYGRGGWPGVQVASLIPAGHVAVAAPGLVGANRVSRLADLRGVTWLMDGQTSEERFWVAANGIDPDEERIKTFATAQLSREAARAGLGVAILPAPLVEDEIESGRLVALFREKDSAIAYHVLTRPGTVSAQRDAFVRWLKKQVRPG</sequence>
<keyword evidence="2" id="KW-0805">Transcription regulation</keyword>
<evidence type="ECO:0000313" key="6">
    <source>
        <dbReference type="EMBL" id="PWG17089.1"/>
    </source>
</evidence>
<accession>A0A2V1P3K5</accession>
<comment type="caution">
    <text evidence="6">The sequence shown here is derived from an EMBL/GenBank/DDBJ whole genome shotgun (WGS) entry which is preliminary data.</text>
</comment>
<dbReference type="Pfam" id="PF00126">
    <property type="entry name" value="HTH_1"/>
    <property type="match status" value="1"/>
</dbReference>
<gene>
    <name evidence="6" type="ORF">DFK10_08570</name>
</gene>
<dbReference type="InterPro" id="IPR000847">
    <property type="entry name" value="LysR_HTH_N"/>
</dbReference>
<evidence type="ECO:0000256" key="2">
    <source>
        <dbReference type="ARBA" id="ARBA00023015"/>
    </source>
</evidence>